<evidence type="ECO:0000313" key="2">
    <source>
        <dbReference type="Proteomes" id="UP000593577"/>
    </source>
</evidence>
<organism evidence="1 2">
    <name type="scientific">Gossypium aridum</name>
    <name type="common">American cotton</name>
    <name type="synonym">Erioxylum aridum</name>
    <dbReference type="NCBI Taxonomy" id="34290"/>
    <lineage>
        <taxon>Eukaryota</taxon>
        <taxon>Viridiplantae</taxon>
        <taxon>Streptophyta</taxon>
        <taxon>Embryophyta</taxon>
        <taxon>Tracheophyta</taxon>
        <taxon>Spermatophyta</taxon>
        <taxon>Magnoliopsida</taxon>
        <taxon>eudicotyledons</taxon>
        <taxon>Gunneridae</taxon>
        <taxon>Pentapetalae</taxon>
        <taxon>rosids</taxon>
        <taxon>malvids</taxon>
        <taxon>Malvales</taxon>
        <taxon>Malvaceae</taxon>
        <taxon>Malvoideae</taxon>
        <taxon>Gossypium</taxon>
    </lineage>
</organism>
<feature type="non-terminal residue" evidence="1">
    <location>
        <position position="1"/>
    </location>
</feature>
<gene>
    <name evidence="1" type="ORF">Goari_003046</name>
</gene>
<comment type="caution">
    <text evidence="1">The sequence shown here is derived from an EMBL/GenBank/DDBJ whole genome shotgun (WGS) entry which is preliminary data.</text>
</comment>
<proteinExistence type="predicted"/>
<reference evidence="1 2" key="1">
    <citation type="journal article" date="2019" name="Genome Biol. Evol.">
        <title>Insights into the evolution of the New World diploid cottons (Gossypium, subgenus Houzingenia) based on genome sequencing.</title>
        <authorList>
            <person name="Grover C.E."/>
            <person name="Arick M.A. 2nd"/>
            <person name="Thrash A."/>
            <person name="Conover J.L."/>
            <person name="Sanders W.S."/>
            <person name="Peterson D.G."/>
            <person name="Frelichowski J.E."/>
            <person name="Scheffler J.A."/>
            <person name="Scheffler B.E."/>
            <person name="Wendel J.F."/>
        </authorList>
    </citation>
    <scope>NUCLEOTIDE SEQUENCE [LARGE SCALE GENOMIC DNA]</scope>
    <source>
        <strain evidence="1">185</strain>
        <tissue evidence="1">Leaf</tissue>
    </source>
</reference>
<name>A0A7J8YBX7_GOSAI</name>
<keyword evidence="2" id="KW-1185">Reference proteome</keyword>
<dbReference type="EMBL" id="JABFAA010000011">
    <property type="protein sequence ID" value="MBA0696499.1"/>
    <property type="molecule type" value="Genomic_DNA"/>
</dbReference>
<dbReference type="Proteomes" id="UP000593577">
    <property type="component" value="Unassembled WGS sequence"/>
</dbReference>
<evidence type="ECO:0000313" key="1">
    <source>
        <dbReference type="EMBL" id="MBA0696499.1"/>
    </source>
</evidence>
<sequence length="42" mass="4841">MNSQQKIDTPVKEHMLKLIGFFAKTEDNGGELNNYLMIQTEI</sequence>
<dbReference type="AlphaFoldDB" id="A0A7J8YBX7"/>
<protein>
    <submittedName>
        <fullName evidence="1">Uncharacterized protein</fullName>
    </submittedName>
</protein>
<accession>A0A7J8YBX7</accession>